<comment type="similarity">
    <text evidence="7">Belongs to the glycosyltransferase 87 family.</text>
</comment>
<gene>
    <name evidence="8" type="ORF">D1Y85_05010</name>
</gene>
<evidence type="ECO:0000256" key="3">
    <source>
        <dbReference type="ARBA" id="ARBA00022679"/>
    </source>
</evidence>
<dbReference type="OrthoDB" id="8962495at2"/>
<name>A0A3N6NHT6_9BURK</name>
<evidence type="ECO:0000256" key="7">
    <source>
        <dbReference type="ARBA" id="ARBA00024033"/>
    </source>
</evidence>
<dbReference type="EMBL" id="RQIS01000003">
    <property type="protein sequence ID" value="RQH08632.1"/>
    <property type="molecule type" value="Genomic_DNA"/>
</dbReference>
<evidence type="ECO:0000256" key="1">
    <source>
        <dbReference type="ARBA" id="ARBA00004651"/>
    </source>
</evidence>
<sequence length="383" mass="41702">MLALYAVFVAVWAQHTNGFTSITVARPASDFSVFWAASHVMLHGESWQAYDYASFAAIERSLFGNRPEFTLLPWLYPPTFLLVVTPLSLLPLTFAYALTAIGGIVAYAFAAMRVSALGQTTVRRDVGVLALIASPGVFIAVLYGQNALLTAALAALAIWWADRKPLVAGICIGLLAIKPQLAVVFPFVLVATRNWRTFFAAAASACAFTSISTLICGTRTLTMFFANTRFVREAILEHNQHFWQSSPTAFAALRGAGYTLLTAYSVQACVALVVIGSACVVWRATRDVRLRTAALTIATLLANPYVWHYELAWLGLALACLLAIGLRDGWMAGEQEAIVIGWLLPVYELFNGFVHMPQPGAVVLLFLLLAALRRQRVSPGDRV</sequence>
<organism evidence="8 9">
    <name type="scientific">Paraburkholderia dinghuensis</name>
    <dbReference type="NCBI Taxonomy" id="2305225"/>
    <lineage>
        <taxon>Bacteria</taxon>
        <taxon>Pseudomonadati</taxon>
        <taxon>Pseudomonadota</taxon>
        <taxon>Betaproteobacteria</taxon>
        <taxon>Burkholderiales</taxon>
        <taxon>Burkholderiaceae</taxon>
        <taxon>Paraburkholderia</taxon>
    </lineage>
</organism>
<evidence type="ECO:0000256" key="6">
    <source>
        <dbReference type="ARBA" id="ARBA00023136"/>
    </source>
</evidence>
<accession>A0A3N6NHT6</accession>
<evidence type="ECO:0000313" key="9">
    <source>
        <dbReference type="Proteomes" id="UP000272778"/>
    </source>
</evidence>
<proteinExistence type="inferred from homology"/>
<dbReference type="InterPro" id="IPR018584">
    <property type="entry name" value="GT87"/>
</dbReference>
<comment type="subcellular location">
    <subcellularLocation>
        <location evidence="1">Cell membrane</location>
        <topology evidence="1">Multi-pass membrane protein</topology>
    </subcellularLocation>
</comment>
<keyword evidence="6" id="KW-0472">Membrane</keyword>
<keyword evidence="4" id="KW-0812">Transmembrane</keyword>
<dbReference type="Pfam" id="PF09594">
    <property type="entry name" value="GT87"/>
    <property type="match status" value="1"/>
</dbReference>
<keyword evidence="3" id="KW-0808">Transferase</keyword>
<dbReference type="AlphaFoldDB" id="A0A3N6NHT6"/>
<evidence type="ECO:0000313" key="8">
    <source>
        <dbReference type="EMBL" id="RQH08632.1"/>
    </source>
</evidence>
<evidence type="ECO:0000256" key="2">
    <source>
        <dbReference type="ARBA" id="ARBA00022475"/>
    </source>
</evidence>
<reference evidence="8 9" key="1">
    <citation type="submission" date="2018-11" db="EMBL/GenBank/DDBJ databases">
        <title>Paraburkholderia sp. DHOA04, isolated from soil.</title>
        <authorList>
            <person name="Gao Z.-H."/>
            <person name="Qiu L.-H."/>
            <person name="Fu J.-C."/>
        </authorList>
    </citation>
    <scope>NUCLEOTIDE SEQUENCE [LARGE SCALE GENOMIC DNA]</scope>
    <source>
        <strain evidence="8 9">DHOA04</strain>
    </source>
</reference>
<dbReference type="GO" id="GO:0016758">
    <property type="term" value="F:hexosyltransferase activity"/>
    <property type="evidence" value="ECO:0007669"/>
    <property type="project" value="InterPro"/>
</dbReference>
<dbReference type="Proteomes" id="UP000272778">
    <property type="component" value="Unassembled WGS sequence"/>
</dbReference>
<dbReference type="GO" id="GO:0005886">
    <property type="term" value="C:plasma membrane"/>
    <property type="evidence" value="ECO:0007669"/>
    <property type="project" value="UniProtKB-SubCell"/>
</dbReference>
<evidence type="ECO:0000256" key="5">
    <source>
        <dbReference type="ARBA" id="ARBA00022989"/>
    </source>
</evidence>
<protein>
    <submittedName>
        <fullName evidence="8">DUF2029 domain-containing protein</fullName>
    </submittedName>
</protein>
<evidence type="ECO:0000256" key="4">
    <source>
        <dbReference type="ARBA" id="ARBA00022692"/>
    </source>
</evidence>
<comment type="caution">
    <text evidence="8">The sequence shown here is derived from an EMBL/GenBank/DDBJ whole genome shotgun (WGS) entry which is preliminary data.</text>
</comment>
<keyword evidence="2" id="KW-1003">Cell membrane</keyword>
<keyword evidence="9" id="KW-1185">Reference proteome</keyword>
<keyword evidence="5" id="KW-1133">Transmembrane helix</keyword>